<evidence type="ECO:0000256" key="1">
    <source>
        <dbReference type="SAM" id="MobiDB-lite"/>
    </source>
</evidence>
<sequence>MPTKPGHSFITWFSWNEIAIAAGFLFPSWMLVNAIISGWDPVWQFFAVVIGGAIQGFLTGFVQWALFARTAVVPPLIPWLAMMTGGTAIAWVVAQVPGFLPAETDASLRIPLVAAGIAVALGIPLIAQWWVLRIPAKGASQAAWKYSLIAYVGWLIGAAIMGGVLVILAEVTDIKVTVVLLVVGALVAVMCASAGTWLGATVMSGQTRGRPSRTSRSPRMTQSTKPSPKSKPKTKTKTEAKIQTKIPPKKT</sequence>
<organism evidence="3">
    <name type="scientific">freshwater metagenome</name>
    <dbReference type="NCBI Taxonomy" id="449393"/>
    <lineage>
        <taxon>unclassified sequences</taxon>
        <taxon>metagenomes</taxon>
        <taxon>ecological metagenomes</taxon>
    </lineage>
</organism>
<evidence type="ECO:0000256" key="2">
    <source>
        <dbReference type="SAM" id="Phobius"/>
    </source>
</evidence>
<keyword evidence="2" id="KW-0472">Membrane</keyword>
<keyword evidence="2" id="KW-1133">Transmembrane helix</keyword>
<feature type="transmembrane region" description="Helical" evidence="2">
    <location>
        <begin position="144"/>
        <end position="168"/>
    </location>
</feature>
<feature type="region of interest" description="Disordered" evidence="1">
    <location>
        <begin position="204"/>
        <end position="251"/>
    </location>
</feature>
<dbReference type="EMBL" id="CAEZTD010000178">
    <property type="protein sequence ID" value="CAB4575006.1"/>
    <property type="molecule type" value="Genomic_DNA"/>
</dbReference>
<name>A0A6J6EGN3_9ZZZZ</name>
<feature type="transmembrane region" description="Helical" evidence="2">
    <location>
        <begin position="42"/>
        <end position="67"/>
    </location>
</feature>
<gene>
    <name evidence="3" type="ORF">UFOPK1591_01524</name>
</gene>
<feature type="transmembrane region" description="Helical" evidence="2">
    <location>
        <begin position="112"/>
        <end position="132"/>
    </location>
</feature>
<dbReference type="AlphaFoldDB" id="A0A6J6EGN3"/>
<feature type="transmembrane region" description="Helical" evidence="2">
    <location>
        <begin position="174"/>
        <end position="200"/>
    </location>
</feature>
<proteinExistence type="predicted"/>
<keyword evidence="2" id="KW-0812">Transmembrane</keyword>
<feature type="compositionally biased region" description="Low complexity" evidence="1">
    <location>
        <begin position="204"/>
        <end position="227"/>
    </location>
</feature>
<evidence type="ECO:0000313" key="3">
    <source>
        <dbReference type="EMBL" id="CAB4575006.1"/>
    </source>
</evidence>
<feature type="transmembrane region" description="Helical" evidence="2">
    <location>
        <begin position="12"/>
        <end position="36"/>
    </location>
</feature>
<accession>A0A6J6EGN3</accession>
<reference evidence="3" key="1">
    <citation type="submission" date="2020-05" db="EMBL/GenBank/DDBJ databases">
        <authorList>
            <person name="Chiriac C."/>
            <person name="Salcher M."/>
            <person name="Ghai R."/>
            <person name="Kavagutti S V."/>
        </authorList>
    </citation>
    <scope>NUCLEOTIDE SEQUENCE</scope>
</reference>
<feature type="transmembrane region" description="Helical" evidence="2">
    <location>
        <begin position="79"/>
        <end position="100"/>
    </location>
</feature>
<protein>
    <submittedName>
        <fullName evidence="3">Unannotated protein</fullName>
    </submittedName>
</protein>